<name>A0ABN7AFP5_9HEMI</name>
<proteinExistence type="predicted"/>
<evidence type="ECO:0000313" key="2">
    <source>
        <dbReference type="Proteomes" id="UP001307889"/>
    </source>
</evidence>
<reference evidence="1 2" key="1">
    <citation type="submission" date="2023-09" db="EMBL/GenBank/DDBJ databases">
        <title>Nesidiocoris tenuis whole genome shotgun sequence.</title>
        <authorList>
            <person name="Shibata T."/>
            <person name="Shimoda M."/>
            <person name="Kobayashi T."/>
            <person name="Uehara T."/>
        </authorList>
    </citation>
    <scope>NUCLEOTIDE SEQUENCE [LARGE SCALE GENOMIC DNA]</scope>
    <source>
        <strain evidence="1 2">Japan</strain>
    </source>
</reference>
<protein>
    <submittedName>
        <fullName evidence="1">Uncharacterized protein</fullName>
    </submittedName>
</protein>
<dbReference type="EMBL" id="AP028910">
    <property type="protein sequence ID" value="BES91101.1"/>
    <property type="molecule type" value="Genomic_DNA"/>
</dbReference>
<accession>A0ABN7AFP5</accession>
<dbReference type="Proteomes" id="UP001307889">
    <property type="component" value="Chromosome 2"/>
</dbReference>
<organism evidence="1 2">
    <name type="scientific">Nesidiocoris tenuis</name>
    <dbReference type="NCBI Taxonomy" id="355587"/>
    <lineage>
        <taxon>Eukaryota</taxon>
        <taxon>Metazoa</taxon>
        <taxon>Ecdysozoa</taxon>
        <taxon>Arthropoda</taxon>
        <taxon>Hexapoda</taxon>
        <taxon>Insecta</taxon>
        <taxon>Pterygota</taxon>
        <taxon>Neoptera</taxon>
        <taxon>Paraneoptera</taxon>
        <taxon>Hemiptera</taxon>
        <taxon>Heteroptera</taxon>
        <taxon>Panheteroptera</taxon>
        <taxon>Cimicomorpha</taxon>
        <taxon>Miridae</taxon>
        <taxon>Dicyphina</taxon>
        <taxon>Nesidiocoris</taxon>
    </lineage>
</organism>
<evidence type="ECO:0000313" key="1">
    <source>
        <dbReference type="EMBL" id="BES91101.1"/>
    </source>
</evidence>
<keyword evidence="2" id="KW-1185">Reference proteome</keyword>
<sequence length="88" mass="9542">MSRMSVPPRRVTEVGRNSNRIIENSNRCDRLRVLYVFPAAAASHVECVEKQYATDWRTAVATIGAVAGRRCSAGRLASTIPPDLSPGG</sequence>
<gene>
    <name evidence="1" type="ORF">NTJ_03909</name>
</gene>